<sequence length="517" mass="61222">MKIYKNLKSTGLSNLIITHQNRQIGYISLNQTIRKKFNPKKALRLFTEVFDSDNQDYESDIKNISLGITNNDPRYFSQNQEYLDQTYNYKQKDQLSETEQIQENFYLDRQTYKQLLEKYRKVNDVTYVHIDQPESFRSSNVLFVGADFEDFTLKNIYKSLNVFKPDLVLLQLRPDDVLNQFSTDLVKVNSETNEVQLDEEKYLSQIVREGWELYPNTKLIRYIQKDLKMDGMILSKIPISQDERLYKSKLSAVKKFEDYSSQSERENRLNAEIIGTCALWAEHHKAKLCLGDIPKSLLKYNTINSYPLLDFEDQYKNTTFKSFQDDISLYQAALLECPDFLLSNTDEYMAALINKFSEQYKNIMVICGYGQSRSIPYYLYYSQKVNKVGNNLNEIVKYKNVYENIVRQDNEEMLIDKLLIFDSILNNNQNELDHISEKLIRQRISKITLNNSSMRYDKRVSQFSKVYEERLIELYNGLREKKYGEIIREQRQKAAQDLEKQIKRIAKDNPAFIRELP</sequence>
<name>A0A078APM9_STYLE</name>
<dbReference type="AlphaFoldDB" id="A0A078APM9"/>
<reference evidence="1 2" key="1">
    <citation type="submission" date="2014-06" db="EMBL/GenBank/DDBJ databases">
        <authorList>
            <person name="Swart Estienne"/>
        </authorList>
    </citation>
    <scope>NUCLEOTIDE SEQUENCE [LARGE SCALE GENOMIC DNA]</scope>
    <source>
        <strain evidence="1 2">130c</strain>
    </source>
</reference>
<proteinExistence type="predicted"/>
<gene>
    <name evidence="1" type="primary">Contig1693.g1838</name>
    <name evidence="1" type="ORF">STYLEM_12304</name>
</gene>
<protein>
    <submittedName>
        <fullName evidence="1">Uncharacterized protein</fullName>
    </submittedName>
</protein>
<dbReference type="EMBL" id="CCKQ01011695">
    <property type="protein sequence ID" value="CDW83262.1"/>
    <property type="molecule type" value="Genomic_DNA"/>
</dbReference>
<dbReference type="Proteomes" id="UP000039865">
    <property type="component" value="Unassembled WGS sequence"/>
</dbReference>
<evidence type="ECO:0000313" key="2">
    <source>
        <dbReference type="Proteomes" id="UP000039865"/>
    </source>
</evidence>
<accession>A0A078APM9</accession>
<keyword evidence="2" id="KW-1185">Reference proteome</keyword>
<evidence type="ECO:0000313" key="1">
    <source>
        <dbReference type="EMBL" id="CDW83262.1"/>
    </source>
</evidence>
<dbReference type="InParanoid" id="A0A078APM9"/>
<dbReference type="OrthoDB" id="290868at2759"/>
<organism evidence="1 2">
    <name type="scientific">Stylonychia lemnae</name>
    <name type="common">Ciliate</name>
    <dbReference type="NCBI Taxonomy" id="5949"/>
    <lineage>
        <taxon>Eukaryota</taxon>
        <taxon>Sar</taxon>
        <taxon>Alveolata</taxon>
        <taxon>Ciliophora</taxon>
        <taxon>Intramacronucleata</taxon>
        <taxon>Spirotrichea</taxon>
        <taxon>Stichotrichia</taxon>
        <taxon>Sporadotrichida</taxon>
        <taxon>Oxytrichidae</taxon>
        <taxon>Stylonychinae</taxon>
        <taxon>Stylonychia</taxon>
    </lineage>
</organism>